<name>A0AC60P061_IXOPE</name>
<dbReference type="Proteomes" id="UP000805193">
    <property type="component" value="Unassembled WGS sequence"/>
</dbReference>
<keyword evidence="2" id="KW-1185">Reference proteome</keyword>
<gene>
    <name evidence="1" type="ORF">HPB47_010047</name>
</gene>
<protein>
    <submittedName>
        <fullName evidence="1">Uncharacterized protein</fullName>
    </submittedName>
</protein>
<evidence type="ECO:0000313" key="2">
    <source>
        <dbReference type="Proteomes" id="UP000805193"/>
    </source>
</evidence>
<accession>A0AC60P061</accession>
<sequence>MIYELESDEDFDYEGDSEDVSEDEIVIVVSRGRSDQPHRSLEAMCFSITFLELKITPSMRISMDGSSGYGMGLPISIYRFVARSPDERRFWKRDFEDC</sequence>
<organism evidence="1 2">
    <name type="scientific">Ixodes persulcatus</name>
    <name type="common">Taiga tick</name>
    <dbReference type="NCBI Taxonomy" id="34615"/>
    <lineage>
        <taxon>Eukaryota</taxon>
        <taxon>Metazoa</taxon>
        <taxon>Ecdysozoa</taxon>
        <taxon>Arthropoda</taxon>
        <taxon>Chelicerata</taxon>
        <taxon>Arachnida</taxon>
        <taxon>Acari</taxon>
        <taxon>Parasitiformes</taxon>
        <taxon>Ixodida</taxon>
        <taxon>Ixodoidea</taxon>
        <taxon>Ixodidae</taxon>
        <taxon>Ixodinae</taxon>
        <taxon>Ixodes</taxon>
    </lineage>
</organism>
<proteinExistence type="predicted"/>
<reference evidence="1 2" key="1">
    <citation type="journal article" date="2020" name="Cell">
        <title>Large-Scale Comparative Analyses of Tick Genomes Elucidate Their Genetic Diversity and Vector Capacities.</title>
        <authorList>
            <consortium name="Tick Genome and Microbiome Consortium (TIGMIC)"/>
            <person name="Jia N."/>
            <person name="Wang J."/>
            <person name="Shi W."/>
            <person name="Du L."/>
            <person name="Sun Y."/>
            <person name="Zhan W."/>
            <person name="Jiang J.F."/>
            <person name="Wang Q."/>
            <person name="Zhang B."/>
            <person name="Ji P."/>
            <person name="Bell-Sakyi L."/>
            <person name="Cui X.M."/>
            <person name="Yuan T.T."/>
            <person name="Jiang B.G."/>
            <person name="Yang W.F."/>
            <person name="Lam T.T."/>
            <person name="Chang Q.C."/>
            <person name="Ding S.J."/>
            <person name="Wang X.J."/>
            <person name="Zhu J.G."/>
            <person name="Ruan X.D."/>
            <person name="Zhao L."/>
            <person name="Wei J.T."/>
            <person name="Ye R.Z."/>
            <person name="Que T.C."/>
            <person name="Du C.H."/>
            <person name="Zhou Y.H."/>
            <person name="Cheng J.X."/>
            <person name="Dai P.F."/>
            <person name="Guo W.B."/>
            <person name="Han X.H."/>
            <person name="Huang E.J."/>
            <person name="Li L.F."/>
            <person name="Wei W."/>
            <person name="Gao Y.C."/>
            <person name="Liu J.Z."/>
            <person name="Shao H.Z."/>
            <person name="Wang X."/>
            <person name="Wang C.C."/>
            <person name="Yang T.C."/>
            <person name="Huo Q.B."/>
            <person name="Li W."/>
            <person name="Chen H.Y."/>
            <person name="Chen S.E."/>
            <person name="Zhou L.G."/>
            <person name="Ni X.B."/>
            <person name="Tian J.H."/>
            <person name="Sheng Y."/>
            <person name="Liu T."/>
            <person name="Pan Y.S."/>
            <person name="Xia L.Y."/>
            <person name="Li J."/>
            <person name="Zhao F."/>
            <person name="Cao W.C."/>
        </authorList>
    </citation>
    <scope>NUCLEOTIDE SEQUENCE [LARGE SCALE GENOMIC DNA]</scope>
    <source>
        <strain evidence="1">Iper-2018</strain>
    </source>
</reference>
<dbReference type="EMBL" id="JABSTQ010011320">
    <property type="protein sequence ID" value="KAG0412813.1"/>
    <property type="molecule type" value="Genomic_DNA"/>
</dbReference>
<comment type="caution">
    <text evidence="1">The sequence shown here is derived from an EMBL/GenBank/DDBJ whole genome shotgun (WGS) entry which is preliminary data.</text>
</comment>
<evidence type="ECO:0000313" key="1">
    <source>
        <dbReference type="EMBL" id="KAG0412813.1"/>
    </source>
</evidence>